<organism evidence="3">
    <name type="scientific">uncultured Anaerotruncus sp</name>
    <dbReference type="NCBI Taxonomy" id="905011"/>
    <lineage>
        <taxon>Bacteria</taxon>
        <taxon>Bacillati</taxon>
        <taxon>Bacillota</taxon>
        <taxon>Clostridia</taxon>
        <taxon>Eubacteriales</taxon>
        <taxon>Oscillospiraceae</taxon>
        <taxon>Anaerotruncus</taxon>
        <taxon>environmental samples</taxon>
    </lineage>
</organism>
<name>A0A6N2S7C2_9FIRM</name>
<sequence length="388" mass="43940">MRIALFTETYLPYINGVVTHVKILKEGLEKLGHEVLIVTADASARRHYVKDGVLHCPGARIKRFYNYGVAPPISHRRLQLIEAFHPDIIHIHNEFGIGLSGVMAAKMLKVPLVYTLHTMYDDYLYYISPRPLLGVTKRLSHRYFKFLAKNASALTGPSKKCEEYFHEVGVYKPVTVVPNPVELDMFMPENISEADKTAFRKRYNIDDDVMIACFVGRLGREKSVDVLLEYWAKTMTPQDRIHLIVIGDGPCKEELEEQAKELGISEMVTFTGAIQHDELPPYLASCDIYITASLSDTNSISMLEGMATGLPVLQRLDPLNEDQVRNGVNGYVFNSPEEMAARLRYVKNMSPEQLAILKKSVTHSVMHSGAEDLANYMLTIYHKLYEKA</sequence>
<dbReference type="EC" id="2.4.1.-" evidence="3"/>
<keyword evidence="3" id="KW-0808">Transferase</keyword>
<dbReference type="Pfam" id="PF13439">
    <property type="entry name" value="Glyco_transf_4"/>
    <property type="match status" value="1"/>
</dbReference>
<protein>
    <submittedName>
        <fullName evidence="3">Alpha-monoglucosyldiacylglycerol synthase</fullName>
        <ecNumber evidence="3">2.4.1.-</ecNumber>
    </submittedName>
</protein>
<dbReference type="Pfam" id="PF00534">
    <property type="entry name" value="Glycos_transf_1"/>
    <property type="match status" value="1"/>
</dbReference>
<gene>
    <name evidence="3" type="primary">mgs</name>
    <name evidence="3" type="ORF">AULFYP135_00772</name>
</gene>
<dbReference type="AlphaFoldDB" id="A0A6N2S7C2"/>
<dbReference type="InterPro" id="IPR050194">
    <property type="entry name" value="Glycosyltransferase_grp1"/>
</dbReference>
<dbReference type="SUPFAM" id="SSF53756">
    <property type="entry name" value="UDP-Glycosyltransferase/glycogen phosphorylase"/>
    <property type="match status" value="1"/>
</dbReference>
<dbReference type="InterPro" id="IPR028098">
    <property type="entry name" value="Glyco_trans_4-like_N"/>
</dbReference>
<evidence type="ECO:0000259" key="2">
    <source>
        <dbReference type="Pfam" id="PF13439"/>
    </source>
</evidence>
<reference evidence="3" key="1">
    <citation type="submission" date="2019-11" db="EMBL/GenBank/DDBJ databases">
        <authorList>
            <person name="Feng L."/>
        </authorList>
    </citation>
    <scope>NUCLEOTIDE SEQUENCE</scope>
    <source>
        <strain evidence="3">AundefinedLFYP135</strain>
    </source>
</reference>
<dbReference type="PANTHER" id="PTHR45947:SF3">
    <property type="entry name" value="SULFOQUINOVOSYL TRANSFERASE SQD2"/>
    <property type="match status" value="1"/>
</dbReference>
<feature type="domain" description="Glycosyl transferase family 1" evidence="1">
    <location>
        <begin position="195"/>
        <end position="351"/>
    </location>
</feature>
<proteinExistence type="predicted"/>
<dbReference type="Gene3D" id="3.40.50.2000">
    <property type="entry name" value="Glycogen Phosphorylase B"/>
    <property type="match status" value="2"/>
</dbReference>
<dbReference type="PANTHER" id="PTHR45947">
    <property type="entry name" value="SULFOQUINOVOSYL TRANSFERASE SQD2"/>
    <property type="match status" value="1"/>
</dbReference>
<dbReference type="EMBL" id="CACRSL010000003">
    <property type="protein sequence ID" value="VYS88628.1"/>
    <property type="molecule type" value="Genomic_DNA"/>
</dbReference>
<accession>A0A6N2S7C2</accession>
<evidence type="ECO:0000259" key="1">
    <source>
        <dbReference type="Pfam" id="PF00534"/>
    </source>
</evidence>
<keyword evidence="3" id="KW-0328">Glycosyltransferase</keyword>
<dbReference type="InterPro" id="IPR001296">
    <property type="entry name" value="Glyco_trans_1"/>
</dbReference>
<feature type="domain" description="Glycosyltransferase subfamily 4-like N-terminal" evidence="2">
    <location>
        <begin position="14"/>
        <end position="184"/>
    </location>
</feature>
<evidence type="ECO:0000313" key="3">
    <source>
        <dbReference type="EMBL" id="VYS88628.1"/>
    </source>
</evidence>
<dbReference type="GO" id="GO:0016758">
    <property type="term" value="F:hexosyltransferase activity"/>
    <property type="evidence" value="ECO:0007669"/>
    <property type="project" value="TreeGrafter"/>
</dbReference>